<evidence type="ECO:0000313" key="2">
    <source>
        <dbReference type="EMBL" id="EEC49917.1"/>
    </source>
</evidence>
<dbReference type="GeneID" id="7197680"/>
<gene>
    <name evidence="2" type="ORF">PHATRDRAFT_33876</name>
</gene>
<proteinExistence type="predicted"/>
<dbReference type="PaxDb" id="2850-Phatr33876"/>
<dbReference type="KEGG" id="pti:PHATRDRAFT_33876"/>
<organism evidence="2 3">
    <name type="scientific">Phaeodactylum tricornutum (strain CCAP 1055/1)</name>
    <dbReference type="NCBI Taxonomy" id="556484"/>
    <lineage>
        <taxon>Eukaryota</taxon>
        <taxon>Sar</taxon>
        <taxon>Stramenopiles</taxon>
        <taxon>Ochrophyta</taxon>
        <taxon>Bacillariophyta</taxon>
        <taxon>Bacillariophyceae</taxon>
        <taxon>Bacillariophycidae</taxon>
        <taxon>Naviculales</taxon>
        <taxon>Phaeodactylaceae</taxon>
        <taxon>Phaeodactylum</taxon>
    </lineage>
</organism>
<dbReference type="eggNOG" id="ENOG502SW46">
    <property type="taxonomic scope" value="Eukaryota"/>
</dbReference>
<sequence>MPPALYSIAVLLAISLLRASTSTGSPATACLSANRSLVNSMRIATLVSLYGGYQDYDEEHDDNSDEQDSRGISKSTSSTLSYFAKKSLSLTTKAVTASAQQSGKAAYWAIRPKQVDLNELLGLWRLDQQVILYPNDGPLESSTNLELTPKAVVVTLDGKPVPFSLTFTPARFPKSAKVEFTARTFIPIEDEQPPLFFYKGYVHRKLADLSVIKIKGKIYRVESTGWRGQGIKHVIVGTFLARKRLKLDFFDDDYDDEEGEAYDECSDGGYDGEVVEDVEDIDTLDAERRE</sequence>
<dbReference type="RefSeq" id="XP_002178252.1">
    <property type="nucleotide sequence ID" value="XM_002178216.1"/>
</dbReference>
<evidence type="ECO:0008006" key="4">
    <source>
        <dbReference type="Google" id="ProtNLM"/>
    </source>
</evidence>
<protein>
    <recommendedName>
        <fullName evidence="4">Plastid lipid-associated protein/fibrillin conserved domain-containing protein</fullName>
    </recommendedName>
</protein>
<feature type="signal peptide" evidence="1">
    <location>
        <begin position="1"/>
        <end position="19"/>
    </location>
</feature>
<dbReference type="HOGENOM" id="CLU_961273_0_0_1"/>
<dbReference type="InParanoid" id="B7FU42"/>
<dbReference type="OrthoDB" id="53637at2759"/>
<reference evidence="3" key="2">
    <citation type="submission" date="2008-08" db="EMBL/GenBank/DDBJ databases">
        <authorList>
            <consortium name="Diatom Consortium"/>
            <person name="Grigoriev I."/>
            <person name="Grimwood J."/>
            <person name="Kuo A."/>
            <person name="Otillar R.P."/>
            <person name="Salamov A."/>
            <person name="Detter J.C."/>
            <person name="Lindquist E."/>
            <person name="Shapiro H."/>
            <person name="Lucas S."/>
            <person name="Glavina del Rio T."/>
            <person name="Pitluck S."/>
            <person name="Rokhsar D."/>
            <person name="Bowler C."/>
        </authorList>
    </citation>
    <scope>GENOME REANNOTATION</scope>
    <source>
        <strain evidence="3">CCAP 1055/1</strain>
    </source>
</reference>
<dbReference type="AlphaFoldDB" id="B7FU42"/>
<dbReference type="EMBL" id="CM000607">
    <property type="protein sequence ID" value="EEC49917.1"/>
    <property type="molecule type" value="Genomic_DNA"/>
</dbReference>
<dbReference type="Proteomes" id="UP000000759">
    <property type="component" value="Chromosome 4"/>
</dbReference>
<evidence type="ECO:0000313" key="3">
    <source>
        <dbReference type="Proteomes" id="UP000000759"/>
    </source>
</evidence>
<accession>B7FU42</accession>
<reference evidence="2 3" key="1">
    <citation type="journal article" date="2008" name="Nature">
        <title>The Phaeodactylum genome reveals the evolutionary history of diatom genomes.</title>
        <authorList>
            <person name="Bowler C."/>
            <person name="Allen A.E."/>
            <person name="Badger J.H."/>
            <person name="Grimwood J."/>
            <person name="Jabbari K."/>
            <person name="Kuo A."/>
            <person name="Maheswari U."/>
            <person name="Martens C."/>
            <person name="Maumus F."/>
            <person name="Otillar R.P."/>
            <person name="Rayko E."/>
            <person name="Salamov A."/>
            <person name="Vandepoele K."/>
            <person name="Beszteri B."/>
            <person name="Gruber A."/>
            <person name="Heijde M."/>
            <person name="Katinka M."/>
            <person name="Mock T."/>
            <person name="Valentin K."/>
            <person name="Verret F."/>
            <person name="Berges J.A."/>
            <person name="Brownlee C."/>
            <person name="Cadoret J.P."/>
            <person name="Chiovitti A."/>
            <person name="Choi C.J."/>
            <person name="Coesel S."/>
            <person name="De Martino A."/>
            <person name="Detter J.C."/>
            <person name="Durkin C."/>
            <person name="Falciatore A."/>
            <person name="Fournet J."/>
            <person name="Haruta M."/>
            <person name="Huysman M.J."/>
            <person name="Jenkins B.D."/>
            <person name="Jiroutova K."/>
            <person name="Jorgensen R.E."/>
            <person name="Joubert Y."/>
            <person name="Kaplan A."/>
            <person name="Kroger N."/>
            <person name="Kroth P.G."/>
            <person name="La Roche J."/>
            <person name="Lindquist E."/>
            <person name="Lommer M."/>
            <person name="Martin-Jezequel V."/>
            <person name="Lopez P.J."/>
            <person name="Lucas S."/>
            <person name="Mangogna M."/>
            <person name="McGinnis K."/>
            <person name="Medlin L.K."/>
            <person name="Montsant A."/>
            <person name="Oudot-Le Secq M.P."/>
            <person name="Napoli C."/>
            <person name="Obornik M."/>
            <person name="Parker M.S."/>
            <person name="Petit J.L."/>
            <person name="Porcel B.M."/>
            <person name="Poulsen N."/>
            <person name="Robison M."/>
            <person name="Rychlewski L."/>
            <person name="Rynearson T.A."/>
            <person name="Schmutz J."/>
            <person name="Shapiro H."/>
            <person name="Siaut M."/>
            <person name="Stanley M."/>
            <person name="Sussman M.R."/>
            <person name="Taylor A.R."/>
            <person name="Vardi A."/>
            <person name="von Dassow P."/>
            <person name="Vyverman W."/>
            <person name="Willis A."/>
            <person name="Wyrwicz L.S."/>
            <person name="Rokhsar D.S."/>
            <person name="Weissenbach J."/>
            <person name="Armbrust E.V."/>
            <person name="Green B.R."/>
            <person name="Van de Peer Y."/>
            <person name="Grigoriev I.V."/>
        </authorList>
    </citation>
    <scope>NUCLEOTIDE SEQUENCE [LARGE SCALE GENOMIC DNA]</scope>
    <source>
        <strain evidence="2 3">CCAP 1055/1</strain>
    </source>
</reference>
<name>B7FU42_PHATC</name>
<keyword evidence="1" id="KW-0732">Signal</keyword>
<feature type="chain" id="PRO_5002852644" description="Plastid lipid-associated protein/fibrillin conserved domain-containing protein" evidence="1">
    <location>
        <begin position="20"/>
        <end position="290"/>
    </location>
</feature>
<evidence type="ECO:0000256" key="1">
    <source>
        <dbReference type="SAM" id="SignalP"/>
    </source>
</evidence>
<keyword evidence="3" id="KW-1185">Reference proteome</keyword>